<sequence length="232" mass="25305">MVRVAGSSTTVAPSEVAPRGLPGKRTAIMRAATRIFITAGYERANLDTIAAEAGVSKQTIYNHFGDKERLFVAVVDEARTGADRDTELDESLLTDPAALEQDLLRLGRQFLAATLDPEVSALRRLIIAEVSHHPQLHRSCGADEPQSGPKLLGWLIQRVAVLTAQGVLSADRPDRAAAHFVSQLTYEGQQRSKYGTLALASWEIDEICADATDLFLRAYRVAPAQGRTKSRR</sequence>
<evidence type="ECO:0000256" key="1">
    <source>
        <dbReference type="ARBA" id="ARBA00023125"/>
    </source>
</evidence>
<dbReference type="Pfam" id="PF00440">
    <property type="entry name" value="TetR_N"/>
    <property type="match status" value="1"/>
</dbReference>
<dbReference type="PANTHER" id="PTHR30055:SF146">
    <property type="entry name" value="HTH-TYPE TRANSCRIPTIONAL DUAL REGULATOR CECR"/>
    <property type="match status" value="1"/>
</dbReference>
<dbReference type="EMBL" id="BAAAQD010000026">
    <property type="protein sequence ID" value="GAA1557889.1"/>
    <property type="molecule type" value="Genomic_DNA"/>
</dbReference>
<dbReference type="InterPro" id="IPR039536">
    <property type="entry name" value="TetR_C_Proteobacteria"/>
</dbReference>
<feature type="domain" description="HTH tetR-type" evidence="3">
    <location>
        <begin position="22"/>
        <end position="82"/>
    </location>
</feature>
<dbReference type="InterPro" id="IPR050109">
    <property type="entry name" value="HTH-type_TetR-like_transc_reg"/>
</dbReference>
<gene>
    <name evidence="4" type="ORF">GCM10009827_093530</name>
</gene>
<dbReference type="PRINTS" id="PR00455">
    <property type="entry name" value="HTHTETR"/>
</dbReference>
<name>A0ABN2CFU1_9ACTN</name>
<dbReference type="PROSITE" id="PS50977">
    <property type="entry name" value="HTH_TETR_2"/>
    <property type="match status" value="1"/>
</dbReference>
<evidence type="ECO:0000256" key="2">
    <source>
        <dbReference type="PROSITE-ProRule" id="PRU00335"/>
    </source>
</evidence>
<keyword evidence="1 2" id="KW-0238">DNA-binding</keyword>
<dbReference type="Pfam" id="PF14246">
    <property type="entry name" value="TetR_C_7"/>
    <property type="match status" value="1"/>
</dbReference>
<dbReference type="InterPro" id="IPR001647">
    <property type="entry name" value="HTH_TetR"/>
</dbReference>
<accession>A0ABN2CFU1</accession>
<evidence type="ECO:0000313" key="5">
    <source>
        <dbReference type="Proteomes" id="UP001501470"/>
    </source>
</evidence>
<dbReference type="SUPFAM" id="SSF46689">
    <property type="entry name" value="Homeodomain-like"/>
    <property type="match status" value="1"/>
</dbReference>
<dbReference type="PANTHER" id="PTHR30055">
    <property type="entry name" value="HTH-TYPE TRANSCRIPTIONAL REGULATOR RUTR"/>
    <property type="match status" value="1"/>
</dbReference>
<dbReference type="Proteomes" id="UP001501470">
    <property type="component" value="Unassembled WGS sequence"/>
</dbReference>
<comment type="caution">
    <text evidence="4">The sequence shown here is derived from an EMBL/GenBank/DDBJ whole genome shotgun (WGS) entry which is preliminary data.</text>
</comment>
<organism evidence="4 5">
    <name type="scientific">Dactylosporangium maewongense</name>
    <dbReference type="NCBI Taxonomy" id="634393"/>
    <lineage>
        <taxon>Bacteria</taxon>
        <taxon>Bacillati</taxon>
        <taxon>Actinomycetota</taxon>
        <taxon>Actinomycetes</taxon>
        <taxon>Micromonosporales</taxon>
        <taxon>Micromonosporaceae</taxon>
        <taxon>Dactylosporangium</taxon>
    </lineage>
</organism>
<dbReference type="InterPro" id="IPR009057">
    <property type="entry name" value="Homeodomain-like_sf"/>
</dbReference>
<protein>
    <submittedName>
        <fullName evidence="4">TetR/AcrR family transcriptional regulator</fullName>
    </submittedName>
</protein>
<keyword evidence="5" id="KW-1185">Reference proteome</keyword>
<dbReference type="Gene3D" id="1.10.357.10">
    <property type="entry name" value="Tetracycline Repressor, domain 2"/>
    <property type="match status" value="1"/>
</dbReference>
<reference evidence="4 5" key="1">
    <citation type="journal article" date="2019" name="Int. J. Syst. Evol. Microbiol.">
        <title>The Global Catalogue of Microorganisms (GCM) 10K type strain sequencing project: providing services to taxonomists for standard genome sequencing and annotation.</title>
        <authorList>
            <consortium name="The Broad Institute Genomics Platform"/>
            <consortium name="The Broad Institute Genome Sequencing Center for Infectious Disease"/>
            <person name="Wu L."/>
            <person name="Ma J."/>
        </authorList>
    </citation>
    <scope>NUCLEOTIDE SEQUENCE [LARGE SCALE GENOMIC DNA]</scope>
    <source>
        <strain evidence="4 5">JCM 15933</strain>
    </source>
</reference>
<proteinExistence type="predicted"/>
<feature type="DNA-binding region" description="H-T-H motif" evidence="2">
    <location>
        <begin position="45"/>
        <end position="64"/>
    </location>
</feature>
<evidence type="ECO:0000313" key="4">
    <source>
        <dbReference type="EMBL" id="GAA1557889.1"/>
    </source>
</evidence>
<evidence type="ECO:0000259" key="3">
    <source>
        <dbReference type="PROSITE" id="PS50977"/>
    </source>
</evidence>